<reference evidence="1 2" key="1">
    <citation type="journal article" date="2017" name="Mol. Plant">
        <title>The Genome of Medicinal Plant Macleaya cordata Provides New Insights into Benzylisoquinoline Alkaloids Metabolism.</title>
        <authorList>
            <person name="Liu X."/>
            <person name="Liu Y."/>
            <person name="Huang P."/>
            <person name="Ma Y."/>
            <person name="Qing Z."/>
            <person name="Tang Q."/>
            <person name="Cao H."/>
            <person name="Cheng P."/>
            <person name="Zheng Y."/>
            <person name="Yuan Z."/>
            <person name="Zhou Y."/>
            <person name="Liu J."/>
            <person name="Tang Z."/>
            <person name="Zhuo Y."/>
            <person name="Zhang Y."/>
            <person name="Yu L."/>
            <person name="Huang J."/>
            <person name="Yang P."/>
            <person name="Peng Q."/>
            <person name="Zhang J."/>
            <person name="Jiang W."/>
            <person name="Zhang Z."/>
            <person name="Lin K."/>
            <person name="Ro D.K."/>
            <person name="Chen X."/>
            <person name="Xiong X."/>
            <person name="Shang Y."/>
            <person name="Huang S."/>
            <person name="Zeng J."/>
        </authorList>
    </citation>
    <scope>NUCLEOTIDE SEQUENCE [LARGE SCALE GENOMIC DNA]</scope>
    <source>
        <strain evidence="2">cv. BLH2017</strain>
        <tissue evidence="1">Root</tissue>
    </source>
</reference>
<dbReference type="InParanoid" id="A0A200PS91"/>
<name>A0A200PS91_MACCD</name>
<gene>
    <name evidence="1" type="ORF">BVC80_8811g11</name>
</gene>
<dbReference type="STRING" id="56857.A0A200PS91"/>
<accession>A0A200PS91</accession>
<dbReference type="FunCoup" id="A0A200PS91">
    <property type="interactions" value="997"/>
</dbReference>
<keyword evidence="2" id="KW-1185">Reference proteome</keyword>
<evidence type="ECO:0000313" key="1">
    <source>
        <dbReference type="EMBL" id="OVA01073.1"/>
    </source>
</evidence>
<proteinExistence type="predicted"/>
<dbReference type="OrthoDB" id="2017825at2759"/>
<dbReference type="Proteomes" id="UP000195402">
    <property type="component" value="Unassembled WGS sequence"/>
</dbReference>
<organism evidence="1 2">
    <name type="scientific">Macleaya cordata</name>
    <name type="common">Five-seeded plume-poppy</name>
    <name type="synonym">Bocconia cordata</name>
    <dbReference type="NCBI Taxonomy" id="56857"/>
    <lineage>
        <taxon>Eukaryota</taxon>
        <taxon>Viridiplantae</taxon>
        <taxon>Streptophyta</taxon>
        <taxon>Embryophyta</taxon>
        <taxon>Tracheophyta</taxon>
        <taxon>Spermatophyta</taxon>
        <taxon>Magnoliopsida</taxon>
        <taxon>Ranunculales</taxon>
        <taxon>Papaveraceae</taxon>
        <taxon>Papaveroideae</taxon>
        <taxon>Macleaya</taxon>
    </lineage>
</organism>
<dbReference type="PANTHER" id="PTHR35097:SF1">
    <property type="entry name" value="GDSL ESTERASE_LIPASE"/>
    <property type="match status" value="1"/>
</dbReference>
<dbReference type="AlphaFoldDB" id="A0A200PS91"/>
<dbReference type="PANTHER" id="PTHR35097">
    <property type="entry name" value="GDSL ESTERASE/LIPASE"/>
    <property type="match status" value="1"/>
</dbReference>
<comment type="caution">
    <text evidence="1">The sequence shown here is derived from an EMBL/GenBank/DDBJ whole genome shotgun (WGS) entry which is preliminary data.</text>
</comment>
<protein>
    <submittedName>
        <fullName evidence="1">Uncharacterized protein</fullName>
    </submittedName>
</protein>
<dbReference type="OMA" id="TKIGGWI"/>
<evidence type="ECO:0000313" key="2">
    <source>
        <dbReference type="Proteomes" id="UP000195402"/>
    </source>
</evidence>
<dbReference type="EMBL" id="MVGT01004210">
    <property type="protein sequence ID" value="OVA01073.1"/>
    <property type="molecule type" value="Genomic_DNA"/>
</dbReference>
<sequence>MDPGAFLADKLKGFAKSGDKFVMGILHWRDNWNRRNPVEILKRLQREAFSDLMKLRDRQDKVERMISFYKSNKGSPFQEANTRVKGEVDVVGALLLLDNIDQQSCDTLSRAGIRTGTASRFTFETTIRQKDALAAEFVANQNDQGYSGDVIGSPLSLTKVTYLANVSDWFSAVVIPVGAQCKDVAIASNALQHERSLTDFSSFGSLILGECHSAAAGAGLMVKRSNVTAALAEFVSGVGMIQQQPNSVGIRRCFSTFGQVICQLSQGTKLTLMGVHKKISRPCQQIPLQSLTVPVGSLKRHKVVSPDASSADVSTPLVAMTRNNAEEENTGGGSIAVMVESELDESTRIGGWIEMQNSSPRYLKWAVTMSDTPEDELVGWGLSLGGGGNVEAEGHSSSTWDHHFQVEAFLKFNMLGGKRFSLQPGLVYVMDGTTRIPALMFRSSWYI</sequence>